<dbReference type="GeneID" id="129326664"/>
<evidence type="ECO:0000256" key="17">
    <source>
        <dbReference type="ARBA" id="ARBA00053306"/>
    </source>
</evidence>
<dbReference type="Gene3D" id="3.90.70.10">
    <property type="entry name" value="Cysteine proteinases"/>
    <property type="match status" value="1"/>
</dbReference>
<dbReference type="PROSITE" id="PS50235">
    <property type="entry name" value="USP_3"/>
    <property type="match status" value="1"/>
</dbReference>
<evidence type="ECO:0000256" key="20">
    <source>
        <dbReference type="ARBA" id="ARBA00075172"/>
    </source>
</evidence>
<evidence type="ECO:0000256" key="7">
    <source>
        <dbReference type="ARBA" id="ARBA00022499"/>
    </source>
</evidence>
<dbReference type="RefSeq" id="XP_054830933.1">
    <property type="nucleotide sequence ID" value="XM_054974958.1"/>
</dbReference>
<dbReference type="SMART" id="SM00726">
    <property type="entry name" value="UIM"/>
    <property type="match status" value="2"/>
</dbReference>
<dbReference type="GO" id="GO:0005829">
    <property type="term" value="C:cytosol"/>
    <property type="evidence" value="ECO:0007669"/>
    <property type="project" value="TreeGrafter"/>
</dbReference>
<dbReference type="InterPro" id="IPR003903">
    <property type="entry name" value="UIM_dom"/>
</dbReference>
<dbReference type="Gene3D" id="1.10.8.10">
    <property type="entry name" value="DNA helicase RuvA subunit, C-terminal domain"/>
    <property type="match status" value="1"/>
</dbReference>
<dbReference type="GO" id="GO:0004843">
    <property type="term" value="F:cysteine-type deubiquitinase activity"/>
    <property type="evidence" value="ECO:0007669"/>
    <property type="project" value="UniProtKB-EC"/>
</dbReference>
<evidence type="ECO:0000256" key="15">
    <source>
        <dbReference type="ARBA" id="ARBA00023054"/>
    </source>
</evidence>
<dbReference type="FunFam" id="1.10.8.10:FF:000023">
    <property type="entry name" value="Putative ubiquitin carboxyl-terminal hydrolase 25"/>
    <property type="match status" value="1"/>
</dbReference>
<evidence type="ECO:0000256" key="10">
    <source>
        <dbReference type="ARBA" id="ARBA00022737"/>
    </source>
</evidence>
<evidence type="ECO:0000313" key="26">
    <source>
        <dbReference type="RefSeq" id="XP_054830933.1"/>
    </source>
</evidence>
<keyword evidence="7" id="KW-1017">Isopeptide bond</keyword>
<proteinExistence type="inferred from homology"/>
<dbReference type="GO" id="GO:0032183">
    <property type="term" value="F:SUMO binding"/>
    <property type="evidence" value="ECO:0007669"/>
    <property type="project" value="TreeGrafter"/>
</dbReference>
<dbReference type="GO" id="GO:0016579">
    <property type="term" value="P:protein deubiquitination"/>
    <property type="evidence" value="ECO:0007669"/>
    <property type="project" value="InterPro"/>
</dbReference>
<dbReference type="InterPro" id="IPR054108">
    <property type="entry name" value="USP25/28_UIM"/>
</dbReference>
<evidence type="ECO:0000256" key="22">
    <source>
        <dbReference type="ARBA" id="ARBA00082178"/>
    </source>
</evidence>
<dbReference type="InterPro" id="IPR001394">
    <property type="entry name" value="Peptidase_C19_UCH"/>
</dbReference>
<dbReference type="PROSITE" id="PS50330">
    <property type="entry name" value="UIM"/>
    <property type="match status" value="1"/>
</dbReference>
<evidence type="ECO:0000256" key="2">
    <source>
        <dbReference type="ARBA" id="ARBA00004123"/>
    </source>
</evidence>
<dbReference type="Pfam" id="PF00443">
    <property type="entry name" value="UCH"/>
    <property type="match status" value="1"/>
</dbReference>
<feature type="compositionally biased region" description="Polar residues" evidence="23">
    <location>
        <begin position="492"/>
        <end position="507"/>
    </location>
</feature>
<evidence type="ECO:0000259" key="24">
    <source>
        <dbReference type="PROSITE" id="PS50235"/>
    </source>
</evidence>
<keyword evidence="25" id="KW-1185">Reference proteome</keyword>
<dbReference type="CDD" id="cd02665">
    <property type="entry name" value="Peptidase_C19I"/>
    <property type="match status" value="1"/>
</dbReference>
<dbReference type="PANTHER" id="PTHR24006:SF666">
    <property type="entry name" value="UBIQUITIN CARBOXYL-TERMINAL HYDROLASE 25"/>
    <property type="match status" value="1"/>
</dbReference>
<feature type="compositionally biased region" description="Polar residues" evidence="23">
    <location>
        <begin position="702"/>
        <end position="715"/>
    </location>
</feature>
<comment type="similarity">
    <text evidence="4">Belongs to the peptidase C19 family.</text>
</comment>
<keyword evidence="15" id="KW-0175">Coiled coil</keyword>
<dbReference type="Pfam" id="PF21909">
    <property type="entry name" value="USP_UIM_N"/>
    <property type="match status" value="1"/>
</dbReference>
<dbReference type="InterPro" id="IPR028889">
    <property type="entry name" value="USP"/>
</dbReference>
<dbReference type="InterPro" id="IPR050164">
    <property type="entry name" value="Peptidase_C19"/>
</dbReference>
<keyword evidence="12 26" id="KW-0378">Hydrolase</keyword>
<gene>
    <name evidence="26" type="primary">USP25</name>
</gene>
<dbReference type="InterPro" id="IPR038765">
    <property type="entry name" value="Papain-like_cys_pep_sf"/>
</dbReference>
<dbReference type="PANTHER" id="PTHR24006">
    <property type="entry name" value="UBIQUITIN CARBOXYL-TERMINAL HYDROLASE"/>
    <property type="match status" value="1"/>
</dbReference>
<keyword evidence="11" id="KW-0833">Ubl conjugation pathway</keyword>
<reference evidence="26" key="1">
    <citation type="submission" date="2025-08" db="UniProtKB">
        <authorList>
            <consortium name="RefSeq"/>
        </authorList>
    </citation>
    <scope>IDENTIFICATION</scope>
    <source>
        <tissue evidence="26">Blood</tissue>
    </source>
</reference>
<evidence type="ECO:0000256" key="13">
    <source>
        <dbReference type="ARBA" id="ARBA00022807"/>
    </source>
</evidence>
<dbReference type="GO" id="GO:0005634">
    <property type="term" value="C:nucleus"/>
    <property type="evidence" value="ECO:0007669"/>
    <property type="project" value="UniProtKB-SubCell"/>
</dbReference>
<dbReference type="KEGG" id="emc:129326664"/>
<keyword evidence="13" id="KW-0788">Thiol protease</keyword>
<evidence type="ECO:0000256" key="8">
    <source>
        <dbReference type="ARBA" id="ARBA00022553"/>
    </source>
</evidence>
<evidence type="ECO:0000313" key="25">
    <source>
        <dbReference type="Proteomes" id="UP001190640"/>
    </source>
</evidence>
<evidence type="ECO:0000256" key="18">
    <source>
        <dbReference type="ARBA" id="ARBA00062193"/>
    </source>
</evidence>
<name>A0AA97J3Z9_EUBMA</name>
<dbReference type="CDD" id="cd14354">
    <property type="entry name" value="UBA_UBP25"/>
    <property type="match status" value="1"/>
</dbReference>
<keyword evidence="6" id="KW-0963">Cytoplasm</keyword>
<dbReference type="SUPFAM" id="SSF46934">
    <property type="entry name" value="UBA-like"/>
    <property type="match status" value="1"/>
</dbReference>
<dbReference type="Proteomes" id="UP001190640">
    <property type="component" value="Chromosome 3"/>
</dbReference>
<comment type="catalytic activity">
    <reaction evidence="1">
        <text>Thiol-dependent hydrolysis of ester, thioester, amide, peptide and isopeptide bonds formed by the C-terminal Gly of ubiquitin (a 76-residue protein attached to proteins as an intracellular targeting signal).</text>
        <dbReference type="EC" id="3.4.19.12"/>
    </reaction>
</comment>
<dbReference type="GO" id="GO:0006508">
    <property type="term" value="P:proteolysis"/>
    <property type="evidence" value="ECO:0007669"/>
    <property type="project" value="UniProtKB-KW"/>
</dbReference>
<dbReference type="CTD" id="29761"/>
<keyword evidence="8" id="KW-0597">Phosphoprotein</keyword>
<dbReference type="InterPro" id="IPR054109">
    <property type="entry name" value="UBA_8"/>
</dbReference>
<evidence type="ECO:0000256" key="11">
    <source>
        <dbReference type="ARBA" id="ARBA00022786"/>
    </source>
</evidence>
<dbReference type="PROSITE" id="PS00973">
    <property type="entry name" value="USP_2"/>
    <property type="match status" value="1"/>
</dbReference>
<accession>A0AA97J3Z9</accession>
<keyword evidence="16" id="KW-0539">Nucleus</keyword>
<protein>
    <recommendedName>
        <fullName evidence="19">Ubiquitin carboxyl-terminal hydrolase 25</fullName>
        <ecNumber evidence="5">3.4.19.12</ecNumber>
    </recommendedName>
    <alternativeName>
        <fullName evidence="22">Deubiquitinating enzyme 25</fullName>
    </alternativeName>
    <alternativeName>
        <fullName evidence="20">Ubiquitin thioesterase 25</fullName>
    </alternativeName>
    <alternativeName>
        <fullName evidence="21">Ubiquitin-specific-processing protease 25</fullName>
    </alternativeName>
</protein>
<comment type="subcellular location">
    <subcellularLocation>
        <location evidence="3">Cytoplasm</location>
    </subcellularLocation>
    <subcellularLocation>
        <location evidence="2">Nucleus</location>
    </subcellularLocation>
</comment>
<dbReference type="Pfam" id="PF22566">
    <property type="entry name" value="UBA_8"/>
    <property type="match status" value="1"/>
</dbReference>
<evidence type="ECO:0000256" key="19">
    <source>
        <dbReference type="ARBA" id="ARBA00071638"/>
    </source>
</evidence>
<keyword evidence="10" id="KW-0677">Repeat</keyword>
<comment type="function">
    <text evidence="17">The muscle-specific isoform (USP25m) may have a role in the regulation of muscular differentiation and function.</text>
</comment>
<keyword evidence="9" id="KW-0645">Protease</keyword>
<evidence type="ECO:0000256" key="12">
    <source>
        <dbReference type="ARBA" id="ARBA00022801"/>
    </source>
</evidence>
<evidence type="ECO:0000256" key="14">
    <source>
        <dbReference type="ARBA" id="ARBA00022843"/>
    </source>
</evidence>
<sequence length="1115" mass="128368">MTVEQNVLQQSNSQKHQQTFLNQLREITGINDTQVLQQALKDSNGNLELAVAFLTAKNTKIPQQEETTYYQTALPGNDRYISVGSQADTNVIDLTGDDKDDLQRAIALSLEESNRAFRETGITDEEQAISRVLEASIAENKASLKRTHPEVWSDSPNPYDRQRQDNCPVGLKNVGNTCWFSAVIQSLFNLLEFRRLVLNYSPPANAQDLPRNQKEHRNLPFMRELRYLFALLFGSKRKYVDPSRAVEILKDAFKSNDSQQQDVSEFTHKLLDWLEDAFQIKAEEEQDGEKPKNPMVELFYGRFLAVGVLEGKKFENTEMFGQYPLQVNGFKDLHECLEAAMIEGEIESLHSENSGKSGQEHWFTELPPVLTFELSRFEFNQALGRPEKIHNKLEFPPVLYLDRYMHKNREITRIKRDEIKRLKEYLTVLQQRLERYLSYGSGPKRFPLVDVLQYALEFASSKPVCTSPIEDLNTSALSSGTLSTGTIPSTTEQQAPSSDTQSTSPAQRSIIHKPFTQSRIPPDLPMHPAPRHITEEELSVLEGCLHRWRTEVENDTRDLQESISRIQRTIELMYSDKSMVQVPYRLHAVLVHEGQANAGHYWAYIYDRCQRRWMKYNDISVTKSTWEELERDSFGGYRNASAYCLMYINDKEPFLIQEEFNKETGHMLVGMDTLPPDLRDYVTEDNKRFEKELEEWDAQIAQKPQQEKSLTTQTPRVPMPSTAQGREPEYLEQPSRIEVSKQLKEDSVRAITKALTEQEDKGPEAIMHMNSDSIPVPAAPNQRVVEVAIPDVGTFVIESEEGGYDDEVMLTPNMQGIIMAIGKATSVYDRCGPEAGFFKAIKLEYARLLKLAQEDTPPECDYRLHHAIVYFIQNQAPKKIIERTLLEQFADHNLSFDERCRNIMKVAQAKIEMIKPDEVNMEEYEKWHQQYRSFRDTTVCLMVGLELFQKKSFMDALLYLIYAYQKNKELSSKGLYSGHDEELISHYRRECLLKLNENAAAQFESGDDQEVNNGLLIMNELIVPCLPLLLVDETEEKDIVAVEDMRNRWCSYLGQEMESNLQEKLTDFLPKLLDCSTEIKGFNDPPKLPSYSTHELCERFARIMLSLSRTPADGR</sequence>
<evidence type="ECO:0000256" key="23">
    <source>
        <dbReference type="SAM" id="MobiDB-lite"/>
    </source>
</evidence>
<feature type="domain" description="USP" evidence="24">
    <location>
        <begin position="169"/>
        <end position="650"/>
    </location>
</feature>
<dbReference type="PROSITE" id="PS00972">
    <property type="entry name" value="USP_1"/>
    <property type="match status" value="1"/>
</dbReference>
<evidence type="ECO:0000256" key="5">
    <source>
        <dbReference type="ARBA" id="ARBA00012759"/>
    </source>
</evidence>
<comment type="subunit">
    <text evidence="18">Homotetramer, inhibited form. Homodimer, active form. Interacts with ACTA1 (via its C-terminus); the interaction occurs for all isoforms but is strongest for isoform USP25m in muscle differentiating cells. Interacts (isoform USP25m only) with MYBPC1; the interaction prevents proteasomal degradation of MYBPC1. Interacts (isoform USP25m only) with FLNC (via filament repeats 17-18, 20-21 and 24). Interacts with GAPDH. Interacts with SUMO3; the interaction sumoylates efficiently USP25. Interacts with SUMO2; the interaction sumoylates efficiently USP25. Interacts with SUMO1; the interaction only weakly sumoylates USP25. Interacts with SYK; phosphorylates USP25 and regulates USP25 intracellular levels.</text>
</comment>
<feature type="region of interest" description="Disordered" evidence="23">
    <location>
        <begin position="476"/>
        <end position="509"/>
    </location>
</feature>
<dbReference type="InterPro" id="IPR009060">
    <property type="entry name" value="UBA-like_sf"/>
</dbReference>
<evidence type="ECO:0000256" key="3">
    <source>
        <dbReference type="ARBA" id="ARBA00004496"/>
    </source>
</evidence>
<evidence type="ECO:0000256" key="4">
    <source>
        <dbReference type="ARBA" id="ARBA00009085"/>
    </source>
</evidence>
<dbReference type="AlphaFoldDB" id="A0AA97J3Z9"/>
<dbReference type="CDD" id="cd20486">
    <property type="entry name" value="USP25_C"/>
    <property type="match status" value="1"/>
</dbReference>
<dbReference type="SUPFAM" id="SSF54001">
    <property type="entry name" value="Cysteine proteinases"/>
    <property type="match status" value="1"/>
</dbReference>
<dbReference type="EC" id="3.4.19.12" evidence="5"/>
<evidence type="ECO:0000256" key="21">
    <source>
        <dbReference type="ARBA" id="ARBA00078773"/>
    </source>
</evidence>
<dbReference type="InterPro" id="IPR018200">
    <property type="entry name" value="USP_CS"/>
</dbReference>
<evidence type="ECO:0000256" key="16">
    <source>
        <dbReference type="ARBA" id="ARBA00023242"/>
    </source>
</evidence>
<organism evidence="25 26">
    <name type="scientific">Eublepharis macularius</name>
    <name type="common">Leopard gecko</name>
    <name type="synonym">Cyrtodactylus macularius</name>
    <dbReference type="NCBI Taxonomy" id="481883"/>
    <lineage>
        <taxon>Eukaryota</taxon>
        <taxon>Metazoa</taxon>
        <taxon>Chordata</taxon>
        <taxon>Craniata</taxon>
        <taxon>Vertebrata</taxon>
        <taxon>Euteleostomi</taxon>
        <taxon>Lepidosauria</taxon>
        <taxon>Squamata</taxon>
        <taxon>Bifurcata</taxon>
        <taxon>Gekkota</taxon>
        <taxon>Eublepharidae</taxon>
        <taxon>Eublepharinae</taxon>
        <taxon>Eublepharis</taxon>
    </lineage>
</organism>
<keyword evidence="14" id="KW-0832">Ubl conjugation</keyword>
<evidence type="ECO:0000256" key="6">
    <source>
        <dbReference type="ARBA" id="ARBA00022490"/>
    </source>
</evidence>
<evidence type="ECO:0000256" key="9">
    <source>
        <dbReference type="ARBA" id="ARBA00022670"/>
    </source>
</evidence>
<evidence type="ECO:0000256" key="1">
    <source>
        <dbReference type="ARBA" id="ARBA00000707"/>
    </source>
</evidence>
<feature type="region of interest" description="Disordered" evidence="23">
    <location>
        <begin position="701"/>
        <end position="734"/>
    </location>
</feature>
<feature type="compositionally biased region" description="Low complexity" evidence="23">
    <location>
        <begin position="476"/>
        <end position="491"/>
    </location>
</feature>
<dbReference type="FunFam" id="3.90.70.10:FF:000004">
    <property type="entry name" value="Putative ubiquitin carboxyl-terminal hydrolase 25"/>
    <property type="match status" value="1"/>
</dbReference>